<evidence type="ECO:0000313" key="1">
    <source>
        <dbReference type="EMBL" id="GBN85182.1"/>
    </source>
</evidence>
<sequence>MRWRINVTAATDLAIAYRFSDRLQIWRSPTDLAIANRFGDRLQIWRSPADLTIACRFGDRLQIWRSPTDLAIAYRFGDRLQIWRSPTDLAVFKCPQSWRISATSASVALILSNLPKVVVSESVSEQYLSIVQARLVLGDCSGKQYPSISDFFLLGIHRKKSQQLRSGEYGGQSMPVPINVEQFKAMNLLSKHSSRKVNSSWVRCDRVPSCISHEVSVRSSKGYSVVTNCSKTARLLQRSNS</sequence>
<gene>
    <name evidence="1" type="ORF">AVEN_195178_1</name>
</gene>
<comment type="caution">
    <text evidence="1">The sequence shown here is derived from an EMBL/GenBank/DDBJ whole genome shotgun (WGS) entry which is preliminary data.</text>
</comment>
<protein>
    <submittedName>
        <fullName evidence="1">Uncharacterized protein</fullName>
    </submittedName>
</protein>
<dbReference type="Proteomes" id="UP000499080">
    <property type="component" value="Unassembled WGS sequence"/>
</dbReference>
<name>A0A4Y2SAF5_ARAVE</name>
<evidence type="ECO:0000313" key="2">
    <source>
        <dbReference type="Proteomes" id="UP000499080"/>
    </source>
</evidence>
<reference evidence="1 2" key="1">
    <citation type="journal article" date="2019" name="Sci. Rep.">
        <title>Orb-weaving spider Araneus ventricosus genome elucidates the spidroin gene catalogue.</title>
        <authorList>
            <person name="Kono N."/>
            <person name="Nakamura H."/>
            <person name="Ohtoshi R."/>
            <person name="Moran D.A.P."/>
            <person name="Shinohara A."/>
            <person name="Yoshida Y."/>
            <person name="Fujiwara M."/>
            <person name="Mori M."/>
            <person name="Tomita M."/>
            <person name="Arakawa K."/>
        </authorList>
    </citation>
    <scope>NUCLEOTIDE SEQUENCE [LARGE SCALE GENOMIC DNA]</scope>
</reference>
<accession>A0A4Y2SAF5</accession>
<dbReference type="EMBL" id="BGPR01020661">
    <property type="protein sequence ID" value="GBN85182.1"/>
    <property type="molecule type" value="Genomic_DNA"/>
</dbReference>
<keyword evidence="2" id="KW-1185">Reference proteome</keyword>
<dbReference type="AlphaFoldDB" id="A0A4Y2SAF5"/>
<organism evidence="1 2">
    <name type="scientific">Araneus ventricosus</name>
    <name type="common">Orbweaver spider</name>
    <name type="synonym">Epeira ventricosa</name>
    <dbReference type="NCBI Taxonomy" id="182803"/>
    <lineage>
        <taxon>Eukaryota</taxon>
        <taxon>Metazoa</taxon>
        <taxon>Ecdysozoa</taxon>
        <taxon>Arthropoda</taxon>
        <taxon>Chelicerata</taxon>
        <taxon>Arachnida</taxon>
        <taxon>Araneae</taxon>
        <taxon>Araneomorphae</taxon>
        <taxon>Entelegynae</taxon>
        <taxon>Araneoidea</taxon>
        <taxon>Araneidae</taxon>
        <taxon>Araneus</taxon>
    </lineage>
</organism>
<proteinExistence type="predicted"/>